<feature type="compositionally biased region" description="Polar residues" evidence="1">
    <location>
        <begin position="1"/>
        <end position="13"/>
    </location>
</feature>
<feature type="region of interest" description="Disordered" evidence="1">
    <location>
        <begin position="1"/>
        <end position="20"/>
    </location>
</feature>
<proteinExistence type="predicted"/>
<feature type="compositionally biased region" description="Polar residues" evidence="1">
    <location>
        <begin position="284"/>
        <end position="305"/>
    </location>
</feature>
<accession>A0ABQ5E9X4</accession>
<gene>
    <name evidence="2" type="ORF">Tco_0973823</name>
</gene>
<dbReference type="Proteomes" id="UP001151760">
    <property type="component" value="Unassembled WGS sequence"/>
</dbReference>
<reference evidence="2" key="2">
    <citation type="submission" date="2022-01" db="EMBL/GenBank/DDBJ databases">
        <authorList>
            <person name="Yamashiro T."/>
            <person name="Shiraishi A."/>
            <person name="Satake H."/>
            <person name="Nakayama K."/>
        </authorList>
    </citation>
    <scope>NUCLEOTIDE SEQUENCE</scope>
</reference>
<protein>
    <submittedName>
        <fullName evidence="2">Uncharacterized protein</fullName>
    </submittedName>
</protein>
<feature type="region of interest" description="Disordered" evidence="1">
    <location>
        <begin position="183"/>
        <end position="313"/>
    </location>
</feature>
<feature type="compositionally biased region" description="Basic and acidic residues" evidence="1">
    <location>
        <begin position="194"/>
        <end position="224"/>
    </location>
</feature>
<reference evidence="2" key="1">
    <citation type="journal article" date="2022" name="Int. J. Mol. Sci.">
        <title>Draft Genome of Tanacetum Coccineum: Genomic Comparison of Closely Related Tanacetum-Family Plants.</title>
        <authorList>
            <person name="Yamashiro T."/>
            <person name="Shiraishi A."/>
            <person name="Nakayama K."/>
            <person name="Satake H."/>
        </authorList>
    </citation>
    <scope>NUCLEOTIDE SEQUENCE</scope>
</reference>
<evidence type="ECO:0000256" key="1">
    <source>
        <dbReference type="SAM" id="MobiDB-lite"/>
    </source>
</evidence>
<sequence length="351" mass="38366">MAESSSDNPSSPKITLKEEPITLDRPERSNPCLTADQIDFSFNEIAFTTNNEVALLYPSHLNSEYFREVSDFISKCCLKEAFIRAPTQYKEYLCEFWYTAKTLDNSKIWVSTHTGGIRGEIGYSGKIRAKGTLKKSCLSPRWRLLMGQIIQCLGGKTGGLDLIANKDATILYCLANRVKPGAKSGLRRKHSSKHSSESHTEASKSKTGQLEKETQSSSAKDKSPSHPLPPTPLVGEMHKEAHQAAGGPTSLGATSEERVHPQLSSGCDALADSTTEADPGLSAPNDSIPSQQDGLKTAHTDSCANEESRADKISKKIKMEDLSDLLKDTRSAFFTPDSLQDEPIIITDESE</sequence>
<evidence type="ECO:0000313" key="3">
    <source>
        <dbReference type="Proteomes" id="UP001151760"/>
    </source>
</evidence>
<keyword evidence="3" id="KW-1185">Reference proteome</keyword>
<organism evidence="2 3">
    <name type="scientific">Tanacetum coccineum</name>
    <dbReference type="NCBI Taxonomy" id="301880"/>
    <lineage>
        <taxon>Eukaryota</taxon>
        <taxon>Viridiplantae</taxon>
        <taxon>Streptophyta</taxon>
        <taxon>Embryophyta</taxon>
        <taxon>Tracheophyta</taxon>
        <taxon>Spermatophyta</taxon>
        <taxon>Magnoliopsida</taxon>
        <taxon>eudicotyledons</taxon>
        <taxon>Gunneridae</taxon>
        <taxon>Pentapetalae</taxon>
        <taxon>asterids</taxon>
        <taxon>campanulids</taxon>
        <taxon>Asterales</taxon>
        <taxon>Asteraceae</taxon>
        <taxon>Asteroideae</taxon>
        <taxon>Anthemideae</taxon>
        <taxon>Anthemidinae</taxon>
        <taxon>Tanacetum</taxon>
    </lineage>
</organism>
<comment type="caution">
    <text evidence="2">The sequence shown here is derived from an EMBL/GenBank/DDBJ whole genome shotgun (WGS) entry which is preliminary data.</text>
</comment>
<dbReference type="EMBL" id="BQNB010016087">
    <property type="protein sequence ID" value="GJT47666.1"/>
    <property type="molecule type" value="Genomic_DNA"/>
</dbReference>
<name>A0ABQ5E9X4_9ASTR</name>
<evidence type="ECO:0000313" key="2">
    <source>
        <dbReference type="EMBL" id="GJT47666.1"/>
    </source>
</evidence>